<keyword evidence="3" id="KW-1185">Reference proteome</keyword>
<name>A0A5R9E5H3_9ACTN</name>
<proteinExistence type="predicted"/>
<dbReference type="EMBL" id="VAWE01000001">
    <property type="protein sequence ID" value="TLQ44209.1"/>
    <property type="molecule type" value="Genomic_DNA"/>
</dbReference>
<dbReference type="AlphaFoldDB" id="A0A5R9E5H3"/>
<dbReference type="RefSeq" id="WP_138053609.1">
    <property type="nucleotide sequence ID" value="NZ_VAWE01000001.1"/>
</dbReference>
<comment type="caution">
    <text evidence="2">The sequence shown here is derived from an EMBL/GenBank/DDBJ whole genome shotgun (WGS) entry which is preliminary data.</text>
</comment>
<organism evidence="2 3">
    <name type="scientific">Streptomyces marianii</name>
    <dbReference type="NCBI Taxonomy" id="1817406"/>
    <lineage>
        <taxon>Bacteria</taxon>
        <taxon>Bacillati</taxon>
        <taxon>Actinomycetota</taxon>
        <taxon>Actinomycetes</taxon>
        <taxon>Kitasatosporales</taxon>
        <taxon>Streptomycetaceae</taxon>
        <taxon>Streptomyces</taxon>
    </lineage>
</organism>
<evidence type="ECO:0000313" key="3">
    <source>
        <dbReference type="Proteomes" id="UP000305921"/>
    </source>
</evidence>
<reference evidence="2 3" key="1">
    <citation type="submission" date="2019-05" db="EMBL/GenBank/DDBJ databases">
        <title>Streptomyces marianii sp. nov., a novel marine actinomycete from southern coast of India.</title>
        <authorList>
            <person name="Iniyan A.M."/>
            <person name="Wink J."/>
            <person name="Ramprasad E."/>
            <person name="Ramana C.V."/>
            <person name="Bunk B."/>
            <person name="Sproer C."/>
            <person name="Joseph F.-J.R.S."/>
            <person name="Vincent S.G.P."/>
        </authorList>
    </citation>
    <scope>NUCLEOTIDE SEQUENCE [LARGE SCALE GENOMIC DNA]</scope>
    <source>
        <strain evidence="2 3">ICN19</strain>
    </source>
</reference>
<accession>A0A5R9E5H3</accession>
<evidence type="ECO:0000313" key="2">
    <source>
        <dbReference type="EMBL" id="TLQ44209.1"/>
    </source>
</evidence>
<protein>
    <submittedName>
        <fullName evidence="2">Uncharacterized protein</fullName>
    </submittedName>
</protein>
<sequence length="92" mass="9615">MIAFEGTFEPGEVYELFRPLTVKAAEHAYIEDFIHRGRALAVGAGVRAGSVPRGGARPGWGAAGPDGPEPPPVRQRPDGAGLGPAEGRRAQL</sequence>
<dbReference type="Proteomes" id="UP000305921">
    <property type="component" value="Unassembled WGS sequence"/>
</dbReference>
<dbReference type="OrthoDB" id="4218847at2"/>
<feature type="region of interest" description="Disordered" evidence="1">
    <location>
        <begin position="51"/>
        <end position="92"/>
    </location>
</feature>
<evidence type="ECO:0000256" key="1">
    <source>
        <dbReference type="SAM" id="MobiDB-lite"/>
    </source>
</evidence>
<gene>
    <name evidence="2" type="ORF">FEF34_14725</name>
</gene>